<feature type="transmembrane region" description="Helical" evidence="1">
    <location>
        <begin position="262"/>
        <end position="280"/>
    </location>
</feature>
<feature type="transmembrane region" description="Helical" evidence="1">
    <location>
        <begin position="100"/>
        <end position="118"/>
    </location>
</feature>
<evidence type="ECO:0000256" key="1">
    <source>
        <dbReference type="SAM" id="Phobius"/>
    </source>
</evidence>
<evidence type="ECO:0000313" key="3">
    <source>
        <dbReference type="EMBL" id="NML76416.1"/>
    </source>
</evidence>
<keyword evidence="1" id="KW-0472">Membrane</keyword>
<dbReference type="SUPFAM" id="SSF103481">
    <property type="entry name" value="Multidrug resistance efflux transporter EmrE"/>
    <property type="match status" value="2"/>
</dbReference>
<feature type="transmembrane region" description="Helical" evidence="1">
    <location>
        <begin position="208"/>
        <end position="226"/>
    </location>
</feature>
<dbReference type="InterPro" id="IPR000620">
    <property type="entry name" value="EamA_dom"/>
</dbReference>
<feature type="domain" description="EamA" evidence="2">
    <location>
        <begin position="151"/>
        <end position="277"/>
    </location>
</feature>
<evidence type="ECO:0000259" key="2">
    <source>
        <dbReference type="Pfam" id="PF00892"/>
    </source>
</evidence>
<name>A0A7Y0AZM5_9HYPH</name>
<sequence>MKSDRSGYLFALATYVIFATQDAISKHLGEIYSPIMITMIRYWAFGAFAIVLAMRAPGGLRQTLKSARPGLQIFRGVLLATQIVTAIFCFWLVGLAHSQAIFSATPLLVAALSVPVLGEHVGWRRWLAIAVGFVGVLIILKPDAGIFDPVLMIAVLNAFMLAAYALATRLAGRSDPPMTSFLYIGVVGAVAITFVGPFTWEPLAQKDWGWMALLCCTGMISHYCLIKALDHLDAVLVQPFSYLHLVFACVIGVLLFGETLPWNIWFGSLVVVVAGVFTVWREIRAKQNAAGEGAPAGR</sequence>
<feature type="domain" description="EamA" evidence="2">
    <location>
        <begin position="6"/>
        <end position="140"/>
    </location>
</feature>
<keyword evidence="1" id="KW-0812">Transmembrane</keyword>
<dbReference type="PANTHER" id="PTHR22911">
    <property type="entry name" value="ACYL-MALONYL CONDENSING ENZYME-RELATED"/>
    <property type="match status" value="1"/>
</dbReference>
<feature type="transmembrane region" description="Helical" evidence="1">
    <location>
        <begin position="235"/>
        <end position="256"/>
    </location>
</feature>
<feature type="transmembrane region" description="Helical" evidence="1">
    <location>
        <begin position="125"/>
        <end position="140"/>
    </location>
</feature>
<gene>
    <name evidence="3" type="ORF">HHL25_19980</name>
</gene>
<dbReference type="EMBL" id="JABBGK010000006">
    <property type="protein sequence ID" value="NML76416.1"/>
    <property type="molecule type" value="Genomic_DNA"/>
</dbReference>
<evidence type="ECO:0000313" key="4">
    <source>
        <dbReference type="Proteomes" id="UP000541470"/>
    </source>
</evidence>
<dbReference type="Pfam" id="PF00892">
    <property type="entry name" value="EamA"/>
    <property type="match status" value="2"/>
</dbReference>
<dbReference type="GO" id="GO:0016020">
    <property type="term" value="C:membrane"/>
    <property type="evidence" value="ECO:0007669"/>
    <property type="project" value="InterPro"/>
</dbReference>
<reference evidence="3 4" key="1">
    <citation type="submission" date="2020-04" db="EMBL/GenBank/DDBJ databases">
        <title>Rhizobium sp. S-51 isolated from soil.</title>
        <authorList>
            <person name="Dahal R.H."/>
        </authorList>
    </citation>
    <scope>NUCLEOTIDE SEQUENCE [LARGE SCALE GENOMIC DNA]</scope>
    <source>
        <strain evidence="3 4">S-51</strain>
    </source>
</reference>
<feature type="transmembrane region" description="Helical" evidence="1">
    <location>
        <begin position="179"/>
        <end position="196"/>
    </location>
</feature>
<protein>
    <submittedName>
        <fullName evidence="3">DMT family transporter</fullName>
    </submittedName>
</protein>
<dbReference type="Proteomes" id="UP000541470">
    <property type="component" value="Unassembled WGS sequence"/>
</dbReference>
<keyword evidence="4" id="KW-1185">Reference proteome</keyword>
<organism evidence="3 4">
    <name type="scientific">Rhizobium terricola</name>
    <dbReference type="NCBI Taxonomy" id="2728849"/>
    <lineage>
        <taxon>Bacteria</taxon>
        <taxon>Pseudomonadati</taxon>
        <taxon>Pseudomonadota</taxon>
        <taxon>Alphaproteobacteria</taxon>
        <taxon>Hyphomicrobiales</taxon>
        <taxon>Rhizobiaceae</taxon>
        <taxon>Rhizobium/Agrobacterium group</taxon>
        <taxon>Rhizobium</taxon>
    </lineage>
</organism>
<keyword evidence="1" id="KW-1133">Transmembrane helix</keyword>
<dbReference type="PANTHER" id="PTHR22911:SF103">
    <property type="entry name" value="BLR2811 PROTEIN"/>
    <property type="match status" value="1"/>
</dbReference>
<feature type="transmembrane region" description="Helical" evidence="1">
    <location>
        <begin position="146"/>
        <end position="167"/>
    </location>
</feature>
<accession>A0A7Y0AZM5</accession>
<dbReference type="AlphaFoldDB" id="A0A7Y0AZM5"/>
<feature type="transmembrane region" description="Helical" evidence="1">
    <location>
        <begin position="7"/>
        <end position="25"/>
    </location>
</feature>
<feature type="transmembrane region" description="Helical" evidence="1">
    <location>
        <begin position="73"/>
        <end position="94"/>
    </location>
</feature>
<feature type="transmembrane region" description="Helical" evidence="1">
    <location>
        <begin position="31"/>
        <end position="52"/>
    </location>
</feature>
<dbReference type="InterPro" id="IPR037185">
    <property type="entry name" value="EmrE-like"/>
</dbReference>
<proteinExistence type="predicted"/>
<comment type="caution">
    <text evidence="3">The sequence shown here is derived from an EMBL/GenBank/DDBJ whole genome shotgun (WGS) entry which is preliminary data.</text>
</comment>
<dbReference type="Gene3D" id="1.10.3730.20">
    <property type="match status" value="1"/>
</dbReference>